<dbReference type="Pfam" id="PF01326">
    <property type="entry name" value="PPDK_N"/>
    <property type="match status" value="1"/>
</dbReference>
<reference evidence="2 3" key="1">
    <citation type="submission" date="2016-10" db="EMBL/GenBank/DDBJ databases">
        <authorList>
            <person name="de Groot N.N."/>
        </authorList>
    </citation>
    <scope>NUCLEOTIDE SEQUENCE [LARGE SCALE GENOMIC DNA]</scope>
    <source>
        <strain evidence="2 3">DSM 797</strain>
    </source>
</reference>
<gene>
    <name evidence="2" type="ORF">SAMN04515677_10536</name>
</gene>
<keyword evidence="3" id="KW-1185">Reference proteome</keyword>
<dbReference type="Proteomes" id="UP000199068">
    <property type="component" value="Unassembled WGS sequence"/>
</dbReference>
<dbReference type="SUPFAM" id="SSF56059">
    <property type="entry name" value="Glutathione synthetase ATP-binding domain-like"/>
    <property type="match status" value="1"/>
</dbReference>
<evidence type="ECO:0000313" key="2">
    <source>
        <dbReference type="EMBL" id="SDM05941.1"/>
    </source>
</evidence>
<accession>A0A1G9Q5C2</accession>
<keyword evidence="2" id="KW-0670">Pyruvate</keyword>
<dbReference type="AlphaFoldDB" id="A0A1G9Q5C2"/>
<sequence length="856" mass="99664">MDRIDNISTGMKGFDKAIDMLKLGDNVVWQINHIQEYKKVVKYYIDQLKLNNRKIVYINFGNENLVIDELNKIKVYDLNPSIGFEKFTTTIHNIISEEGIETFYVFGNLTELQKSWYSELMTMNFFKVIFPHLNKFRCIAYFAIERNEHTYDTISELRKTTQLLLDIYEVENTLYIYPRKVLNRYSQTMFFPHKIIQDNATPITSSLDTTELVSKFKWNSRRLAYWRRTLNKAKNSLSKESSEQEEMKRLLINILVGKDLKINEMCMKYFNLSDLIEIAYREIGTGFIGGKSIGMLLATSILRKSEEYKEEFNELLEPHDSFFIGADIFYSYIVENGMWDLRIKQKTEEGYFKYSSELKYRLESGRFSDMIKEQFMHMLEYYGQSPIVVRSSSLLEDSFGNAFAGKYESVFCVNQGTPEERLEAFEKAVRTVYASTMNQDALNYRKNRGLDKKDEQMGILVQRVSGDYYGQYFFPHIAGVGNSSNLYVWNKKIDMNAGMLRLVFGLGTRAVDRVHSDYARIITLDDPMRLPLINFEDEQKFSQHDVDVLDFKNNKLTTVPINEAIKNDIKADINIFGRKDYKTQQILREMRKDPSTAPFLLNFQQLLKYSKFPEVMKKVLQVLSKEYRYPVDIEFTANFNKLNQFTLNIVQCRPLQTRGLGKTVKVPKLLDKNSCIFSSVGNFMGGNIRLPIEYIVFVDSKEYINLSHEGKYNIARQIGIINQKFKDKNVMLMGPGRWGTSTPALGVPVHFTELCNMSVMCEIAYSNEGLMPELSYGSHFFQDLVETGIFYVALFDNNKDTVFNEEKLKSYKNIAKEIIRDTNINTDVIKIYKTKDLEIYSDITTQIVTCAYDTSL</sequence>
<proteinExistence type="predicted"/>
<dbReference type="EMBL" id="FNGW01000005">
    <property type="protein sequence ID" value="SDM05941.1"/>
    <property type="molecule type" value="Genomic_DNA"/>
</dbReference>
<dbReference type="InterPro" id="IPR013815">
    <property type="entry name" value="ATP_grasp_subdomain_1"/>
</dbReference>
<dbReference type="STRING" id="1121325.SAMN04515677_10536"/>
<dbReference type="InterPro" id="IPR002192">
    <property type="entry name" value="PPDK_AMP/ATP-bd"/>
</dbReference>
<keyword evidence="2" id="KW-0808">Transferase</keyword>
<name>A0A1G9Q5C2_9FIRM</name>
<keyword evidence="2" id="KW-0418">Kinase</keyword>
<organism evidence="2 3">
    <name type="scientific">Romboutsia lituseburensis DSM 797</name>
    <dbReference type="NCBI Taxonomy" id="1121325"/>
    <lineage>
        <taxon>Bacteria</taxon>
        <taxon>Bacillati</taxon>
        <taxon>Bacillota</taxon>
        <taxon>Clostridia</taxon>
        <taxon>Peptostreptococcales</taxon>
        <taxon>Peptostreptococcaceae</taxon>
        <taxon>Romboutsia</taxon>
    </lineage>
</organism>
<evidence type="ECO:0000259" key="1">
    <source>
        <dbReference type="Pfam" id="PF01326"/>
    </source>
</evidence>
<dbReference type="RefSeq" id="WP_092725982.1">
    <property type="nucleotide sequence ID" value="NZ_FNGW01000005.1"/>
</dbReference>
<dbReference type="GO" id="GO:0005524">
    <property type="term" value="F:ATP binding"/>
    <property type="evidence" value="ECO:0007669"/>
    <property type="project" value="InterPro"/>
</dbReference>
<feature type="domain" description="Pyruvate phosphate dikinase AMP/ATP-binding" evidence="1">
    <location>
        <begin position="288"/>
        <end position="669"/>
    </location>
</feature>
<dbReference type="Gene3D" id="3.30.1490.20">
    <property type="entry name" value="ATP-grasp fold, A domain"/>
    <property type="match status" value="1"/>
</dbReference>
<evidence type="ECO:0000313" key="3">
    <source>
        <dbReference type="Proteomes" id="UP000199068"/>
    </source>
</evidence>
<dbReference type="GO" id="GO:0016301">
    <property type="term" value="F:kinase activity"/>
    <property type="evidence" value="ECO:0007669"/>
    <property type="project" value="UniProtKB-KW"/>
</dbReference>
<protein>
    <submittedName>
        <fullName evidence="2">Pyruvate phosphate dikinase, PEP/pyruvate binding domain</fullName>
    </submittedName>
</protein>